<dbReference type="InterPro" id="IPR005200">
    <property type="entry name" value="Endo-beta-glucanase"/>
</dbReference>
<dbReference type="Proteomes" id="UP000398389">
    <property type="component" value="Unassembled WGS sequence"/>
</dbReference>
<dbReference type="RefSeq" id="XP_031852550.1">
    <property type="nucleotide sequence ID" value="XM_031996659.1"/>
</dbReference>
<keyword evidence="13" id="KW-1185">Reference proteome</keyword>
<dbReference type="GO" id="GO:0071555">
    <property type="term" value="P:cell wall organization"/>
    <property type="evidence" value="ECO:0007669"/>
    <property type="project" value="UniProtKB-KW"/>
</dbReference>
<dbReference type="PANTHER" id="PTHR31983:SF0">
    <property type="entry name" value="GLUCAN ENDO-1,3-BETA-D-GLUCOSIDASE 2"/>
    <property type="match status" value="1"/>
</dbReference>
<evidence type="ECO:0000313" key="12">
    <source>
        <dbReference type="EMBL" id="VVT48763.1"/>
    </source>
</evidence>
<dbReference type="EC" id="3.2.1.39" evidence="3"/>
<evidence type="ECO:0000256" key="7">
    <source>
        <dbReference type="ARBA" id="ARBA00023316"/>
    </source>
</evidence>
<evidence type="ECO:0000256" key="5">
    <source>
        <dbReference type="ARBA" id="ARBA00023277"/>
    </source>
</evidence>
<keyword evidence="7" id="KW-0961">Cell wall biogenesis/degradation</keyword>
<keyword evidence="4" id="KW-0378">Hydrolase</keyword>
<reference evidence="12 13" key="1">
    <citation type="submission" date="2019-09" db="EMBL/GenBank/DDBJ databases">
        <authorList>
            <person name="Brejova B."/>
        </authorList>
    </citation>
    <scope>NUCLEOTIDE SEQUENCE [LARGE SCALE GENOMIC DNA]</scope>
</reference>
<dbReference type="GO" id="GO:0042973">
    <property type="term" value="F:glucan endo-1,3-beta-D-glucosidase activity"/>
    <property type="evidence" value="ECO:0007669"/>
    <property type="project" value="UniProtKB-EC"/>
</dbReference>
<feature type="signal peptide" evidence="9">
    <location>
        <begin position="1"/>
        <end position="25"/>
    </location>
</feature>
<evidence type="ECO:0000313" key="13">
    <source>
        <dbReference type="Proteomes" id="UP000398389"/>
    </source>
</evidence>
<keyword evidence="9" id="KW-0732">Signal</keyword>
<comment type="similarity">
    <text evidence="2">Belongs to the glycosyl hydrolase 81 family.</text>
</comment>
<dbReference type="GO" id="GO:0000272">
    <property type="term" value="P:polysaccharide catabolic process"/>
    <property type="evidence" value="ECO:0007669"/>
    <property type="project" value="UniProtKB-KW"/>
</dbReference>
<dbReference type="InterPro" id="IPR040720">
    <property type="entry name" value="GH81_C"/>
</dbReference>
<evidence type="ECO:0000256" key="9">
    <source>
        <dbReference type="SAM" id="SignalP"/>
    </source>
</evidence>
<dbReference type="InterPro" id="IPR040451">
    <property type="entry name" value="GH81_N"/>
</dbReference>
<proteinExistence type="inferred from homology"/>
<organism evidence="12 13">
    <name type="scientific">Magnusiomyces paraingens</name>
    <dbReference type="NCBI Taxonomy" id="2606893"/>
    <lineage>
        <taxon>Eukaryota</taxon>
        <taxon>Fungi</taxon>
        <taxon>Dikarya</taxon>
        <taxon>Ascomycota</taxon>
        <taxon>Saccharomycotina</taxon>
        <taxon>Dipodascomycetes</taxon>
        <taxon>Dipodascales</taxon>
        <taxon>Dipodascaceae</taxon>
        <taxon>Magnusiomyces</taxon>
    </lineage>
</organism>
<dbReference type="GO" id="GO:0009986">
    <property type="term" value="C:cell surface"/>
    <property type="evidence" value="ECO:0007669"/>
    <property type="project" value="TreeGrafter"/>
</dbReference>
<evidence type="ECO:0000259" key="11">
    <source>
        <dbReference type="Pfam" id="PF17652"/>
    </source>
</evidence>
<evidence type="ECO:0000256" key="6">
    <source>
        <dbReference type="ARBA" id="ARBA00023295"/>
    </source>
</evidence>
<dbReference type="OrthoDB" id="4473401at2759"/>
<evidence type="ECO:0000256" key="3">
    <source>
        <dbReference type="ARBA" id="ARBA00012780"/>
    </source>
</evidence>
<feature type="domain" description="Glycosyl hydrolase family 81 N-terminal" evidence="10">
    <location>
        <begin position="323"/>
        <end position="636"/>
    </location>
</feature>
<dbReference type="GeneID" id="43580759"/>
<keyword evidence="6" id="KW-0326">Glycosidase</keyword>
<dbReference type="Pfam" id="PF17652">
    <property type="entry name" value="Glyco_hydro81C"/>
    <property type="match status" value="1"/>
</dbReference>
<dbReference type="AlphaFoldDB" id="A0A5E8BBY2"/>
<evidence type="ECO:0000259" key="10">
    <source>
        <dbReference type="Pfam" id="PF03639"/>
    </source>
</evidence>
<gene>
    <name evidence="12" type="ORF">SAPINGB_P001939</name>
</gene>
<keyword evidence="8" id="KW-0624">Polysaccharide degradation</keyword>
<dbReference type="PANTHER" id="PTHR31983">
    <property type="entry name" value="ENDO-1,3(4)-BETA-GLUCANASE 1"/>
    <property type="match status" value="1"/>
</dbReference>
<dbReference type="PROSITE" id="PS52008">
    <property type="entry name" value="GH81"/>
    <property type="match status" value="1"/>
</dbReference>
<feature type="domain" description="Glycosyl hydrolase family 81 C-terminal" evidence="11">
    <location>
        <begin position="647"/>
        <end position="999"/>
    </location>
</feature>
<dbReference type="Gene3D" id="1.10.287.1170">
    <property type="entry name" value="glycoside hydrolase family 81 endo-[beta] glucanase"/>
    <property type="match status" value="1"/>
</dbReference>
<evidence type="ECO:0000256" key="2">
    <source>
        <dbReference type="ARBA" id="ARBA00010730"/>
    </source>
</evidence>
<evidence type="ECO:0000256" key="1">
    <source>
        <dbReference type="ARBA" id="ARBA00000382"/>
    </source>
</evidence>
<dbReference type="EMBL" id="CABVLU010000002">
    <property type="protein sequence ID" value="VVT48763.1"/>
    <property type="molecule type" value="Genomic_DNA"/>
</dbReference>
<evidence type="ECO:0000256" key="4">
    <source>
        <dbReference type="ARBA" id="ARBA00022801"/>
    </source>
</evidence>
<evidence type="ECO:0000256" key="8">
    <source>
        <dbReference type="ARBA" id="ARBA00023326"/>
    </source>
</evidence>
<keyword evidence="5" id="KW-0119">Carbohydrate metabolism</keyword>
<dbReference type="GO" id="GO:0052861">
    <property type="term" value="F:endo-1,3(4)-beta-glucanase activity"/>
    <property type="evidence" value="ECO:0007669"/>
    <property type="project" value="InterPro"/>
</dbReference>
<feature type="chain" id="PRO_5022968640" description="glucan endo-1,3-beta-D-glucosidase" evidence="9">
    <location>
        <begin position="26"/>
        <end position="1010"/>
    </location>
</feature>
<comment type="catalytic activity">
    <reaction evidence="1">
        <text>Hydrolysis of (1-&gt;3)-beta-D-glucosidic linkages in (1-&gt;3)-beta-D-glucans.</text>
        <dbReference type="EC" id="3.2.1.39"/>
    </reaction>
</comment>
<dbReference type="Pfam" id="PF03639">
    <property type="entry name" value="Glyco_hydro_81"/>
    <property type="match status" value="1"/>
</dbReference>
<sequence>MHFSLKTLATLAVASAPFFSNVVNAAVVYVTPQAVVEYVSEESPAEYYVTVTAPVVYQVVQKTVQETEIIYTAKTVRVTAPQTTVVTTITYVEPNKVEPAKTKLQDNIFLSSIHASSYSLPKAVYPIVTSLSEAAGTPSTSPSSTLVSSPSDTSVYTTPVFALANPTATSQDSSTASFIPQVTSSAVVSSEISSSVVSSIAPSSSVIATSVAFSPVVSSSVESTSVVASSVSYSSPAASSVVATSVSTSPVVSSSATVLSQSGQASSSSEQPAQSTSLSPALSSLVPGGYFSNQDIFQSISVNSPPSVFARNKLTSVTLPGGVDSSGPIHTNKFYSNMIIDDQTQPVYCLPYKVSYTKNTDFQGLAVSYTSSSQRVFGPTNSKTNAAEYFVNPVGYNSFVIGASQFTKDNMSLKVTNMDTLSALSSIVSGNGKIDFPLAQGMGFVTAIYNGQLTPKIQSPLGIKTVAKLKHSVRDDMKKYKVILGNDATWVIYVTLPNSSSTFDFTVDGNTNSIIGTNNDAVTIQIANEPNPNTDKTVYDAAAGKYITGASLYGSLVSDNVANHGINYVSEGKSTSGYPLVFALPHHVQGFVSSMASKTANISIDSTTKGSMTGYLTNSFDFTDTLPRQVMFLPWTQSSAFGKGLSYSANSLRLIAAAANAELKQDMAAQIMGDSTYFNGKGLDKFAYILLVVHEILQDQNATKVTLDRMKGMFSNFTNNKQMYPLFYDTLYHGITSSASLKNNDNNADFGSPLYSDHHFHYGYFIHAAAVVGYVDKYFGGNWANENKDWVNSLIRDVANPSKSDSYFPVSRYFDWYSGHSWAKGLFASADGKDQESSSEDYNFAYGMKLWGRVINDQSMEARGDLMLAVMKRSMGDYYLMQNDNSVQPGTFIGNKIPGITFENKLHHTTYFGGNLEYIQGIHMLPITPISSYFRTPTFVQQEWDQLLSSVVPSLNSGWLGILRLNQALFDPKSAYNFFSDNNFQTSNLDGGASLTWCLAFTAGVGGSQA</sequence>
<protein>
    <recommendedName>
        <fullName evidence="3">glucan endo-1,3-beta-D-glucosidase</fullName>
        <ecNumber evidence="3">3.2.1.39</ecNumber>
    </recommendedName>
</protein>
<name>A0A5E8BBY2_9ASCO</name>
<accession>A0A5E8BBY2</accession>
<dbReference type="Gene3D" id="2.70.98.30">
    <property type="entry name" value="Golgi alpha-mannosidase II, domain 4"/>
    <property type="match status" value="1"/>
</dbReference>